<sequence length="682" mass="78843">MYISRVEIKNYKNFKANIIEFNEGLNVIIGHNNAGKSNLLRAMALIYNPSVKKNLSIDDFNKQLTLEELKKQPPRINVSITLSQEKEENLMGDDLVVVSQWLTKLEEPYEAKIHYEFCLPLKHQDEYEQKLSTATSVNDAWEIIDRNFLRFYTYKIYGGNLENQITVDSEYMKKFDFQFLDAIRDVERDMFSGRNTLLKNVLDFFMDYSIKSNQGLDDDEKEQQIKEEKKKFEDQAKVLMDSLNQRMLEGKKQILSYSKEIGASFDNAEPNFAGGITDVELYSALKLIVEHHDGIQLPITHNGLGYNNLIFMSLLLAKMQVNASETYLGSNAKVFPMLVIEEPEAHLHPSMQKQLLKFLKKNLAEKKVRQIFVTTHSTHITGALELDELICLYKGENETKVSYPGKVFGTNVESKKYVQRFLDATKSNMLFAEKLILVEGLAEQLLMSIFAEYLGKFLEDEHVAVINVGGKYFDHFLKLFNSNNSAAINRKVVCITDRDPVRKERLIEGESYTKCYPFEMNIEADKYEYKISKQDVDYSTNIKFYFQDELKGKTLEYDLVRFNPMLKMLVTDSMSNKEEIKALMKLFQEGKDIDKLYSRLSKSKENTRIIDGLKHEELSWSEDDKKIALIAARYLNSVGKGVNALELAYALQENLAKRGSEDFVEFVVPDYIQEAIDWVCEN</sequence>
<feature type="domain" description="OLD protein-like TOPRIM" evidence="2">
    <location>
        <begin position="430"/>
        <end position="499"/>
    </location>
</feature>
<evidence type="ECO:0000313" key="4">
    <source>
        <dbReference type="Proteomes" id="UP000030832"/>
    </source>
</evidence>
<dbReference type="Pfam" id="PF20469">
    <property type="entry name" value="OLD-like_TOPRIM"/>
    <property type="match status" value="1"/>
</dbReference>
<protein>
    <submittedName>
        <fullName evidence="3">Chromosome segregation protein SMC</fullName>
    </submittedName>
</protein>
<dbReference type="SUPFAM" id="SSF52540">
    <property type="entry name" value="P-loop containing nucleoside triphosphate hydrolases"/>
    <property type="match status" value="1"/>
</dbReference>
<dbReference type="InterPro" id="IPR027417">
    <property type="entry name" value="P-loop_NTPase"/>
</dbReference>
<evidence type="ECO:0000313" key="3">
    <source>
        <dbReference type="EMBL" id="KHF38605.1"/>
    </source>
</evidence>
<dbReference type="EMBL" id="JRJU01000035">
    <property type="protein sequence ID" value="KHF38605.1"/>
    <property type="molecule type" value="Genomic_DNA"/>
</dbReference>
<keyword evidence="4" id="KW-1185">Reference proteome</keyword>
<dbReference type="InterPro" id="IPR034139">
    <property type="entry name" value="TOPRIM_OLD"/>
</dbReference>
<dbReference type="Gene3D" id="3.40.50.300">
    <property type="entry name" value="P-loop containing nucleotide triphosphate hydrolases"/>
    <property type="match status" value="1"/>
</dbReference>
<dbReference type="CDD" id="cd01026">
    <property type="entry name" value="TOPRIM_OLD"/>
    <property type="match status" value="1"/>
</dbReference>
<dbReference type="OrthoDB" id="308933at2"/>
<accession>A0A0B0IBC9</accession>
<name>A0A0B0IBC9_9BACI</name>
<dbReference type="eggNOG" id="COG3593">
    <property type="taxonomic scope" value="Bacteria"/>
</dbReference>
<dbReference type="InterPro" id="IPR051396">
    <property type="entry name" value="Bact_Antivir_Def_Nuclease"/>
</dbReference>
<dbReference type="Proteomes" id="UP000030832">
    <property type="component" value="Unassembled WGS sequence"/>
</dbReference>
<comment type="caution">
    <text evidence="3">The sequence shown here is derived from an EMBL/GenBank/DDBJ whole genome shotgun (WGS) entry which is preliminary data.</text>
</comment>
<dbReference type="Pfam" id="PF13175">
    <property type="entry name" value="AAA_15"/>
    <property type="match status" value="1"/>
</dbReference>
<dbReference type="AlphaFoldDB" id="A0A0B0IBC9"/>
<evidence type="ECO:0000259" key="2">
    <source>
        <dbReference type="Pfam" id="PF20469"/>
    </source>
</evidence>
<dbReference type="InterPro" id="IPR041685">
    <property type="entry name" value="AAA_GajA/Old/RecF-like"/>
</dbReference>
<dbReference type="PANTHER" id="PTHR43581">
    <property type="entry name" value="ATP/GTP PHOSPHATASE"/>
    <property type="match status" value="1"/>
</dbReference>
<dbReference type="PANTHER" id="PTHR43581:SF4">
    <property type="entry name" value="ATP_GTP PHOSPHATASE"/>
    <property type="match status" value="1"/>
</dbReference>
<proteinExistence type="predicted"/>
<organism evidence="3 4">
    <name type="scientific">Halalkalibacter okhensis</name>
    <dbReference type="NCBI Taxonomy" id="333138"/>
    <lineage>
        <taxon>Bacteria</taxon>
        <taxon>Bacillati</taxon>
        <taxon>Bacillota</taxon>
        <taxon>Bacilli</taxon>
        <taxon>Bacillales</taxon>
        <taxon>Bacillaceae</taxon>
        <taxon>Halalkalibacter</taxon>
    </lineage>
</organism>
<reference evidence="3 4" key="1">
    <citation type="submission" date="2014-09" db="EMBL/GenBank/DDBJ databases">
        <title>Genome sequencing and annotation of Bacillus Okhensis strain Kh10-101T.</title>
        <authorList>
            <person name="Prakash J.S."/>
        </authorList>
    </citation>
    <scope>NUCLEOTIDE SEQUENCE [LARGE SCALE GENOMIC DNA]</scope>
    <source>
        <strain evidence="4">Kh10-101T</strain>
    </source>
</reference>
<dbReference type="eggNOG" id="COG1195">
    <property type="taxonomic scope" value="Bacteria"/>
</dbReference>
<evidence type="ECO:0000259" key="1">
    <source>
        <dbReference type="Pfam" id="PF13175"/>
    </source>
</evidence>
<dbReference type="STRING" id="333138.LQ50_20425"/>
<gene>
    <name evidence="3" type="ORF">LQ50_20425</name>
</gene>
<dbReference type="RefSeq" id="WP_034632368.1">
    <property type="nucleotide sequence ID" value="NZ_JRJU01000035.1"/>
</dbReference>
<feature type="domain" description="Endonuclease GajA/Old nuclease/RecF-like AAA" evidence="1">
    <location>
        <begin position="1"/>
        <end position="380"/>
    </location>
</feature>